<dbReference type="OrthoDB" id="4864198at2"/>
<feature type="region of interest" description="Disordered" evidence="1">
    <location>
        <begin position="1"/>
        <end position="26"/>
    </location>
</feature>
<dbReference type="Pfam" id="PF13399">
    <property type="entry name" value="LytR_C"/>
    <property type="match status" value="1"/>
</dbReference>
<dbReference type="EMBL" id="FOSG01000022">
    <property type="protein sequence ID" value="SFL59376.1"/>
    <property type="molecule type" value="Genomic_DNA"/>
</dbReference>
<name>A0A1I4J036_9ACTN</name>
<sequence length="259" mass="26232">MSMLTPPGMGGKYRITGDSYPRMRRPRRRRRIVAASVAATAALGVLSWGTVQLLDAFTGGGTTVRAAGDGGECEPAGDGGKDGGGAKNGGNAAAARSAENSGASPAALPKPSAITVNVYNATTRGGLARKTADALEKRGFTIGEVANAPASLDKKVKKAGLLMGPPAAYRNGAFDVLLTQLPGAEVRAVERKASEDGGKTGKTGKTDGGDGRKAPGENAAEREIDLVIGKAFKALAEEKDVRKAMAALASPSPSPSGCR</sequence>
<accession>A0A1I4J036</accession>
<organism evidence="3 4">
    <name type="scientific">Streptomyces pini</name>
    <dbReference type="NCBI Taxonomy" id="1520580"/>
    <lineage>
        <taxon>Bacteria</taxon>
        <taxon>Bacillati</taxon>
        <taxon>Actinomycetota</taxon>
        <taxon>Actinomycetes</taxon>
        <taxon>Kitasatosporales</taxon>
        <taxon>Streptomycetaceae</taxon>
        <taxon>Streptomyces</taxon>
    </lineage>
</organism>
<protein>
    <submittedName>
        <fullName evidence="3">LytR cell envelope-related transcriptional attenuator</fullName>
    </submittedName>
</protein>
<evidence type="ECO:0000259" key="2">
    <source>
        <dbReference type="Pfam" id="PF13399"/>
    </source>
</evidence>
<feature type="region of interest" description="Disordered" evidence="1">
    <location>
        <begin position="189"/>
        <end position="220"/>
    </location>
</feature>
<feature type="region of interest" description="Disordered" evidence="1">
    <location>
        <begin position="66"/>
        <end position="109"/>
    </location>
</feature>
<dbReference type="Proteomes" id="UP000198928">
    <property type="component" value="Unassembled WGS sequence"/>
</dbReference>
<evidence type="ECO:0000313" key="4">
    <source>
        <dbReference type="Proteomes" id="UP000198928"/>
    </source>
</evidence>
<keyword evidence="4" id="KW-1185">Reference proteome</keyword>
<gene>
    <name evidence="3" type="ORF">SAMN05192584_12246</name>
</gene>
<reference evidence="4" key="1">
    <citation type="submission" date="2016-10" db="EMBL/GenBank/DDBJ databases">
        <authorList>
            <person name="Varghese N."/>
            <person name="Submissions S."/>
        </authorList>
    </citation>
    <scope>NUCLEOTIDE SEQUENCE [LARGE SCALE GENOMIC DNA]</scope>
    <source>
        <strain evidence="4">PL19</strain>
    </source>
</reference>
<dbReference type="AlphaFoldDB" id="A0A1I4J036"/>
<dbReference type="InterPro" id="IPR027381">
    <property type="entry name" value="LytR/CpsA/Psr_C"/>
</dbReference>
<evidence type="ECO:0000313" key="3">
    <source>
        <dbReference type="EMBL" id="SFL59376.1"/>
    </source>
</evidence>
<dbReference type="RefSeq" id="WP_093851833.1">
    <property type="nucleotide sequence ID" value="NZ_FOSG01000022.1"/>
</dbReference>
<feature type="domain" description="LytR/CpsA/Psr regulator C-terminal" evidence="2">
    <location>
        <begin position="114"/>
        <end position="232"/>
    </location>
</feature>
<proteinExistence type="predicted"/>
<dbReference type="Gene3D" id="3.30.70.2390">
    <property type="match status" value="1"/>
</dbReference>
<evidence type="ECO:0000256" key="1">
    <source>
        <dbReference type="SAM" id="MobiDB-lite"/>
    </source>
</evidence>